<dbReference type="InterPro" id="IPR036866">
    <property type="entry name" value="RibonucZ/Hydroxyglut_hydro"/>
</dbReference>
<dbReference type="NCBIfam" id="TIGR00361">
    <property type="entry name" value="ComEC_Rec2"/>
    <property type="match status" value="1"/>
</dbReference>
<dbReference type="InterPro" id="IPR004477">
    <property type="entry name" value="ComEC_N"/>
</dbReference>
<dbReference type="NCBIfam" id="TIGR00360">
    <property type="entry name" value="ComEC_N-term"/>
    <property type="match status" value="1"/>
</dbReference>
<dbReference type="EMBL" id="JABGBO010000010">
    <property type="protein sequence ID" value="NOL50269.1"/>
    <property type="molecule type" value="Genomic_DNA"/>
</dbReference>
<proteinExistence type="predicted"/>
<dbReference type="InterPro" id="IPR035681">
    <property type="entry name" value="ComA-like_MBL"/>
</dbReference>
<dbReference type="Pfam" id="PF00753">
    <property type="entry name" value="Lactamase_B"/>
    <property type="match status" value="1"/>
</dbReference>
<dbReference type="InterPro" id="IPR004797">
    <property type="entry name" value="Competence_ComEC/Rec2"/>
</dbReference>
<name>A0A7Y4LB07_9BURK</name>
<keyword evidence="11" id="KW-1185">Reference proteome</keyword>
<feature type="transmembrane region" description="Helical" evidence="6">
    <location>
        <begin position="269"/>
        <end position="294"/>
    </location>
</feature>
<reference evidence="10 11" key="1">
    <citation type="submission" date="2020-05" db="EMBL/GenBank/DDBJ databases">
        <authorList>
            <person name="Niu N."/>
        </authorList>
    </citation>
    <scope>NUCLEOTIDE SEQUENCE [LARGE SCALE GENOMIC DNA]</scope>
    <source>
        <strain evidence="10 11">LMG10982</strain>
    </source>
</reference>
<evidence type="ECO:0000256" key="3">
    <source>
        <dbReference type="ARBA" id="ARBA00022692"/>
    </source>
</evidence>
<evidence type="ECO:0000313" key="11">
    <source>
        <dbReference type="Proteomes" id="UP000541421"/>
    </source>
</evidence>
<feature type="transmembrane region" description="Helical" evidence="6">
    <location>
        <begin position="197"/>
        <end position="220"/>
    </location>
</feature>
<evidence type="ECO:0000259" key="7">
    <source>
        <dbReference type="Pfam" id="PF00753"/>
    </source>
</evidence>
<feature type="transmembrane region" description="Helical" evidence="6">
    <location>
        <begin position="300"/>
        <end position="320"/>
    </location>
</feature>
<evidence type="ECO:0000256" key="6">
    <source>
        <dbReference type="SAM" id="Phobius"/>
    </source>
</evidence>
<dbReference type="Pfam" id="PF13567">
    <property type="entry name" value="DUF4131"/>
    <property type="match status" value="1"/>
</dbReference>
<dbReference type="AlphaFoldDB" id="A0A7Y4LB07"/>
<comment type="caution">
    <text evidence="10">The sequence shown here is derived from an EMBL/GenBank/DDBJ whole genome shotgun (WGS) entry which is preliminary data.</text>
</comment>
<feature type="transmembrane region" description="Helical" evidence="6">
    <location>
        <begin position="352"/>
        <end position="371"/>
    </location>
</feature>
<feature type="domain" description="ComEC/Rec2-related protein" evidence="8">
    <location>
        <begin position="173"/>
        <end position="469"/>
    </location>
</feature>
<dbReference type="PANTHER" id="PTHR30619:SF1">
    <property type="entry name" value="RECOMBINATION PROTEIN 2"/>
    <property type="match status" value="1"/>
</dbReference>
<keyword evidence="3 6" id="KW-0812">Transmembrane</keyword>
<feature type="domain" description="DUF4131" evidence="9">
    <location>
        <begin position="3"/>
        <end position="132"/>
    </location>
</feature>
<evidence type="ECO:0000256" key="4">
    <source>
        <dbReference type="ARBA" id="ARBA00022989"/>
    </source>
</evidence>
<evidence type="ECO:0000256" key="2">
    <source>
        <dbReference type="ARBA" id="ARBA00022475"/>
    </source>
</evidence>
<dbReference type="InterPro" id="IPR052159">
    <property type="entry name" value="Competence_DNA_uptake"/>
</dbReference>
<gene>
    <name evidence="10" type="ORF">HKX40_09020</name>
</gene>
<feature type="transmembrane region" description="Helical" evidence="6">
    <location>
        <begin position="451"/>
        <end position="468"/>
    </location>
</feature>
<keyword evidence="4 6" id="KW-1133">Transmembrane helix</keyword>
<dbReference type="CDD" id="cd07731">
    <property type="entry name" value="ComA-like_MBL-fold"/>
    <property type="match status" value="1"/>
</dbReference>
<protein>
    <submittedName>
        <fullName evidence="10">DNA internalization-related competence protein ComEC/Rec2</fullName>
    </submittedName>
</protein>
<dbReference type="GO" id="GO:0030420">
    <property type="term" value="P:establishment of competence for transformation"/>
    <property type="evidence" value="ECO:0007669"/>
    <property type="project" value="InterPro"/>
</dbReference>
<keyword evidence="5 6" id="KW-0472">Membrane</keyword>
<feature type="transmembrane region" description="Helical" evidence="6">
    <location>
        <begin position="413"/>
        <end position="431"/>
    </location>
</feature>
<accession>A0A7Y4LB07</accession>
<dbReference type="Proteomes" id="UP000541421">
    <property type="component" value="Unassembled WGS sequence"/>
</dbReference>
<feature type="transmembrane region" description="Helical" evidence="6">
    <location>
        <begin position="236"/>
        <end position="257"/>
    </location>
</feature>
<dbReference type="Pfam" id="PF03772">
    <property type="entry name" value="Competence"/>
    <property type="match status" value="1"/>
</dbReference>
<evidence type="ECO:0000256" key="1">
    <source>
        <dbReference type="ARBA" id="ARBA00004651"/>
    </source>
</evidence>
<evidence type="ECO:0000259" key="8">
    <source>
        <dbReference type="Pfam" id="PF03772"/>
    </source>
</evidence>
<comment type="subcellular location">
    <subcellularLocation>
        <location evidence="1">Cell membrane</location>
        <topology evidence="1">Multi-pass membrane protein</topology>
    </subcellularLocation>
</comment>
<evidence type="ECO:0000259" key="9">
    <source>
        <dbReference type="Pfam" id="PF13567"/>
    </source>
</evidence>
<evidence type="ECO:0000313" key="10">
    <source>
        <dbReference type="EMBL" id="NOL50269.1"/>
    </source>
</evidence>
<feature type="transmembrane region" description="Helical" evidence="6">
    <location>
        <begin position="383"/>
        <end position="406"/>
    </location>
</feature>
<evidence type="ECO:0000256" key="5">
    <source>
        <dbReference type="ARBA" id="ARBA00023136"/>
    </source>
</evidence>
<feature type="domain" description="Metallo-beta-lactamase" evidence="7">
    <location>
        <begin position="507"/>
        <end position="582"/>
    </location>
</feature>
<dbReference type="Gene3D" id="3.60.15.10">
    <property type="entry name" value="Ribonuclease Z/Hydroxyacylglutathione hydrolase-like"/>
    <property type="match status" value="1"/>
</dbReference>
<dbReference type="PANTHER" id="PTHR30619">
    <property type="entry name" value="DNA INTERNALIZATION/COMPETENCE PROTEIN COMEC/REC2"/>
    <property type="match status" value="1"/>
</dbReference>
<sequence length="884" mass="98121">MAGYTLYQAHQRLADTLSPQHENKVSRLTLRVNDIARFSPGSITFDAEVLSAHGIASGIPRFIRVYWSQTKQFQLYQEIQVASMPNVRPGQVWDMWLLLKRPNTLMNPGGFDNESYLFRENIRALGTVKGQPQLLQQAQHTFHTQIQAWRHDLRKAMQAYVEGKRYGAVLIALVMGDQEGISQEDWQLFNRTGMSHLVSISGSHITVLSALATVLCLWGLRRIRYRGNLLAHYCDITWIAAGVGVIVALLYCLLAGWGIPAQRTFFMLLLTYLLHGSSVRLSLPTIFLIIAIVVSIFDPWALLSAGFYLSFAAVAVLQQLSVRFRAFSTKSSLPLQGKVRLSHKGVRFLKEWLLLQGMVTVAAVPFLMYFFHQVSLISPVVNAYAIFLIGMVVTPLSLCMGGLSVLVEIFPSLVVVVQWLADIAHNVLQWVMQVSAWLSTWRWASVDTSDVPIWALGLCGIGIVLLIMPKGLPLQRYGLLFVAPAFLLVDRPLQAGEWQLYAFDIGQGGSVLVKTANHALLFDTGVRVSPTNESGSRVLLPAFRALGVKTLDTLVVSHADIDHSGGLKTVLENIPVARIYASFQVDKFLQQQSAAPHPLTILERDAQQIGIGGQQQSKISLSQASELPPLLVKWLAEGTEDVCQQGVSFVFDEVRFRFLNRHPALSAPQINSLNSLPTPQGKVLALSTPQGKVLALPTPQGKVLSLSTPQGKVLSLAGETSSFSTMYLQRPMSQSKATLPFALSSTTRLPVPLKSSNQQSCVLSIEGKYHRALLTGDITRMQEQSLVEDGELTIPYEVVQVPHHGSSSSSSLLLVQYTQPLLAIAQTGYLNRFKHPVPEIRQRWEDNGAVFLNTADTGAVHVVSQAMGIAYYRWREQHRRYWHR</sequence>
<dbReference type="GO" id="GO:0005886">
    <property type="term" value="C:plasma membrane"/>
    <property type="evidence" value="ECO:0007669"/>
    <property type="project" value="UniProtKB-SubCell"/>
</dbReference>
<dbReference type="SUPFAM" id="SSF56281">
    <property type="entry name" value="Metallo-hydrolase/oxidoreductase"/>
    <property type="match status" value="1"/>
</dbReference>
<keyword evidence="2" id="KW-1003">Cell membrane</keyword>
<organism evidence="10 11">
    <name type="scientific">Pelistega europaea</name>
    <dbReference type="NCBI Taxonomy" id="106147"/>
    <lineage>
        <taxon>Bacteria</taxon>
        <taxon>Pseudomonadati</taxon>
        <taxon>Pseudomonadota</taxon>
        <taxon>Betaproteobacteria</taxon>
        <taxon>Burkholderiales</taxon>
        <taxon>Alcaligenaceae</taxon>
        <taxon>Pelistega</taxon>
    </lineage>
</organism>
<dbReference type="InterPro" id="IPR001279">
    <property type="entry name" value="Metallo-B-lactamas"/>
</dbReference>
<dbReference type="InterPro" id="IPR025405">
    <property type="entry name" value="DUF4131"/>
</dbReference>